<keyword evidence="2" id="KW-0472">Membrane</keyword>
<proteinExistence type="predicted"/>
<dbReference type="AlphaFoldDB" id="A0A151I0S3"/>
<gene>
    <name evidence="3" type="ORF">ALC53_10703</name>
</gene>
<feature type="region of interest" description="Disordered" evidence="1">
    <location>
        <begin position="1"/>
        <end position="32"/>
    </location>
</feature>
<evidence type="ECO:0000313" key="4">
    <source>
        <dbReference type="Proteomes" id="UP000078540"/>
    </source>
</evidence>
<keyword evidence="2" id="KW-0812">Transmembrane</keyword>
<evidence type="ECO:0000256" key="1">
    <source>
        <dbReference type="SAM" id="MobiDB-lite"/>
    </source>
</evidence>
<reference evidence="3 4" key="1">
    <citation type="submission" date="2015-09" db="EMBL/GenBank/DDBJ databases">
        <title>Atta colombica WGS genome.</title>
        <authorList>
            <person name="Nygaard S."/>
            <person name="Hu H."/>
            <person name="Boomsma J."/>
            <person name="Zhang G."/>
        </authorList>
    </citation>
    <scope>NUCLEOTIDE SEQUENCE [LARGE SCALE GENOMIC DNA]</scope>
    <source>
        <strain evidence="3">Treedump-2</strain>
        <tissue evidence="3">Whole body</tissue>
    </source>
</reference>
<name>A0A151I0S3_9HYME</name>
<keyword evidence="4" id="KW-1185">Reference proteome</keyword>
<dbReference type="Proteomes" id="UP000078540">
    <property type="component" value="Unassembled WGS sequence"/>
</dbReference>
<feature type="transmembrane region" description="Helical" evidence="2">
    <location>
        <begin position="152"/>
        <end position="170"/>
    </location>
</feature>
<keyword evidence="2" id="KW-1133">Transmembrane helix</keyword>
<organism evidence="3 4">
    <name type="scientific">Atta colombica</name>
    <dbReference type="NCBI Taxonomy" id="520822"/>
    <lineage>
        <taxon>Eukaryota</taxon>
        <taxon>Metazoa</taxon>
        <taxon>Ecdysozoa</taxon>
        <taxon>Arthropoda</taxon>
        <taxon>Hexapoda</taxon>
        <taxon>Insecta</taxon>
        <taxon>Pterygota</taxon>
        <taxon>Neoptera</taxon>
        <taxon>Endopterygota</taxon>
        <taxon>Hymenoptera</taxon>
        <taxon>Apocrita</taxon>
        <taxon>Aculeata</taxon>
        <taxon>Formicoidea</taxon>
        <taxon>Formicidae</taxon>
        <taxon>Myrmicinae</taxon>
        <taxon>Atta</taxon>
    </lineage>
</organism>
<dbReference type="EMBL" id="KQ976637">
    <property type="protein sequence ID" value="KYM78832.1"/>
    <property type="molecule type" value="Genomic_DNA"/>
</dbReference>
<protein>
    <submittedName>
        <fullName evidence="3">Uncharacterized protein</fullName>
    </submittedName>
</protein>
<evidence type="ECO:0000256" key="2">
    <source>
        <dbReference type="SAM" id="Phobius"/>
    </source>
</evidence>
<accession>A0A151I0S3</accession>
<evidence type="ECO:0000313" key="3">
    <source>
        <dbReference type="EMBL" id="KYM78832.1"/>
    </source>
</evidence>
<sequence length="234" mass="26650">MTGTPGRIGEPEGPGTKRRRDPIPASDVQCRSAATPTVVRGTRHGRLTRETEGVYTSCIVLQLISNTNIDRLLRELPISVEDFRNSPAKTQDGHEKQNVYGFLLYIEQLFQLDSHKEWETLVIEIVYRFIPAIPEDIIVSLLYARHQTAVDLIRLCILVLVLSGLAAFVGELRATVVMRISFSSEKQKTRKRRKTQKRKEIRRVSARIRMAIDGIGYYKLQRKSYLSAVKGEVK</sequence>